<evidence type="ECO:0000256" key="2">
    <source>
        <dbReference type="ARBA" id="ARBA00022614"/>
    </source>
</evidence>
<dbReference type="InterPro" id="IPR000719">
    <property type="entry name" value="Prot_kinase_dom"/>
</dbReference>
<reference evidence="14" key="1">
    <citation type="submission" date="2020-10" db="EMBL/GenBank/DDBJ databases">
        <authorList>
            <person name="Han B."/>
            <person name="Lu T."/>
            <person name="Zhao Q."/>
            <person name="Huang X."/>
            <person name="Zhao Y."/>
        </authorList>
    </citation>
    <scope>NUCLEOTIDE SEQUENCE</scope>
</reference>
<dbReference type="SUPFAM" id="SSF56112">
    <property type="entry name" value="Protein kinase-like (PK-like)"/>
    <property type="match status" value="1"/>
</dbReference>
<keyword evidence="6" id="KW-0547">Nucleotide-binding</keyword>
<dbReference type="OrthoDB" id="676979at2759"/>
<dbReference type="GO" id="GO:0005524">
    <property type="term" value="F:ATP binding"/>
    <property type="evidence" value="ECO:0007669"/>
    <property type="project" value="UniProtKB-KW"/>
</dbReference>
<keyword evidence="5" id="KW-0677">Repeat</keyword>
<evidence type="ECO:0000256" key="12">
    <source>
        <dbReference type="SAM" id="SignalP"/>
    </source>
</evidence>
<dbReference type="Gene3D" id="1.10.510.10">
    <property type="entry name" value="Transferase(Phosphotransferase) domain 1"/>
    <property type="match status" value="1"/>
</dbReference>
<dbReference type="Gene3D" id="3.30.200.20">
    <property type="entry name" value="Phosphorylase Kinase, domain 1"/>
    <property type="match status" value="1"/>
</dbReference>
<dbReference type="InterPro" id="IPR050994">
    <property type="entry name" value="At_inactive_RLKs"/>
</dbReference>
<dbReference type="InterPro" id="IPR013210">
    <property type="entry name" value="LRR_N_plant-typ"/>
</dbReference>
<evidence type="ECO:0000256" key="7">
    <source>
        <dbReference type="ARBA" id="ARBA00022840"/>
    </source>
</evidence>
<dbReference type="InterPro" id="IPR011009">
    <property type="entry name" value="Kinase-like_dom_sf"/>
</dbReference>
<feature type="region of interest" description="Disordered" evidence="10">
    <location>
        <begin position="320"/>
        <end position="340"/>
    </location>
</feature>
<keyword evidence="2" id="KW-0433">Leucine-rich repeat</keyword>
<dbReference type="Pfam" id="PF08263">
    <property type="entry name" value="LRRNT_2"/>
    <property type="match status" value="1"/>
</dbReference>
<feature type="compositionally biased region" description="Pro residues" evidence="10">
    <location>
        <begin position="232"/>
        <end position="255"/>
    </location>
</feature>
<evidence type="ECO:0000256" key="1">
    <source>
        <dbReference type="ARBA" id="ARBA00004370"/>
    </source>
</evidence>
<accession>A0A811NMZ6</accession>
<dbReference type="GO" id="GO:0016020">
    <property type="term" value="C:membrane"/>
    <property type="evidence" value="ECO:0007669"/>
    <property type="project" value="UniProtKB-SubCell"/>
</dbReference>
<name>A0A811NMZ6_9POAL</name>
<keyword evidence="8 11" id="KW-1133">Transmembrane helix</keyword>
<evidence type="ECO:0000256" key="8">
    <source>
        <dbReference type="ARBA" id="ARBA00022989"/>
    </source>
</evidence>
<feature type="transmembrane region" description="Helical" evidence="11">
    <location>
        <begin position="269"/>
        <end position="293"/>
    </location>
</feature>
<keyword evidence="4 12" id="KW-0732">Signal</keyword>
<dbReference type="Pfam" id="PF00560">
    <property type="entry name" value="LRR_1"/>
    <property type="match status" value="3"/>
</dbReference>
<evidence type="ECO:0000256" key="10">
    <source>
        <dbReference type="SAM" id="MobiDB-lite"/>
    </source>
</evidence>
<dbReference type="SUPFAM" id="SSF52058">
    <property type="entry name" value="L domain-like"/>
    <property type="match status" value="1"/>
</dbReference>
<feature type="domain" description="Protein kinase" evidence="13">
    <location>
        <begin position="366"/>
        <end position="641"/>
    </location>
</feature>
<proteinExistence type="predicted"/>
<dbReference type="InterPro" id="IPR001611">
    <property type="entry name" value="Leu-rich_rpt"/>
</dbReference>
<dbReference type="PANTHER" id="PTHR48010:SF7">
    <property type="entry name" value="OS09G0400500 PROTEIN"/>
    <property type="match status" value="1"/>
</dbReference>
<feature type="signal peptide" evidence="12">
    <location>
        <begin position="1"/>
        <end position="32"/>
    </location>
</feature>
<evidence type="ECO:0000256" key="9">
    <source>
        <dbReference type="ARBA" id="ARBA00023136"/>
    </source>
</evidence>
<dbReference type="Pfam" id="PF07714">
    <property type="entry name" value="PK_Tyr_Ser-Thr"/>
    <property type="match status" value="1"/>
</dbReference>
<dbReference type="AlphaFoldDB" id="A0A811NMZ6"/>
<protein>
    <recommendedName>
        <fullName evidence="13">Protein kinase domain-containing protein</fullName>
    </recommendedName>
</protein>
<dbReference type="Proteomes" id="UP000604825">
    <property type="component" value="Unassembled WGS sequence"/>
</dbReference>
<sequence length="660" mass="69552">MRWAPGASAGRAVYVVLVASLWCASLVPRAAPADLAADRAVLLAFRTAVGTRLPWDAASPCGWRGVKCDPAGARVIALQLPGESLVGAVPLGTIGNLTALRTLSLRLNALSGGIPADIGSCAELRYLYLQGNRLDGQIPEGFFQLRLLQRLDLSNNRIAGGVSQDFNRLQRLATLYLENNSLNGTLPSNLDLPKLQLFNVSRNNLTGPVPNSLAGMPASSFDGTGLCGGPLAPCPTPPPPPTSPSPPFSPPPPPAAANGSNSRKLSTGAIAGIAAGGAVAFLVLMAAIFFLCFRCQRTMAEKSAAAAAAAAYGDLDASPESVTVASTDKKNATRRSSQATPAGNAKKLVFLGAAPDAAYDLESLLHASAEEIGKGWLGTTYRATLEGGAATVAVKRLRVAPIPEREFRDKVTALGALRHDNLVPLRAYFYSREENLIVYDFVGASSLCSLLHGSSSGAGASPARLDFAARARIALAAASGVAFVHGAGARSCHGNIKSTNVLVTDARDGAYVTDHGILQLVGAHVPLKRVTGYRAPEVTDPRRASQETDVYSFGVLLLELLTGKPPVNSVPGSTDGVDLPLWVRTVVQEEWTSEVFDASIAIEERVEEEMMRLLQLAMDCTDDRPDRRPRMGEVVARIELIVESALLKTDADDDFHSISP</sequence>
<organism evidence="14 15">
    <name type="scientific">Miscanthus lutarioriparius</name>
    <dbReference type="NCBI Taxonomy" id="422564"/>
    <lineage>
        <taxon>Eukaryota</taxon>
        <taxon>Viridiplantae</taxon>
        <taxon>Streptophyta</taxon>
        <taxon>Embryophyta</taxon>
        <taxon>Tracheophyta</taxon>
        <taxon>Spermatophyta</taxon>
        <taxon>Magnoliopsida</taxon>
        <taxon>Liliopsida</taxon>
        <taxon>Poales</taxon>
        <taxon>Poaceae</taxon>
        <taxon>PACMAD clade</taxon>
        <taxon>Panicoideae</taxon>
        <taxon>Andropogonodae</taxon>
        <taxon>Andropogoneae</taxon>
        <taxon>Saccharinae</taxon>
        <taxon>Miscanthus</taxon>
    </lineage>
</organism>
<comment type="subcellular location">
    <subcellularLocation>
        <location evidence="1">Membrane</location>
    </subcellularLocation>
</comment>
<evidence type="ECO:0000259" key="13">
    <source>
        <dbReference type="PROSITE" id="PS50011"/>
    </source>
</evidence>
<evidence type="ECO:0000256" key="3">
    <source>
        <dbReference type="ARBA" id="ARBA00022692"/>
    </source>
</evidence>
<evidence type="ECO:0000256" key="5">
    <source>
        <dbReference type="ARBA" id="ARBA00022737"/>
    </source>
</evidence>
<evidence type="ECO:0000313" key="15">
    <source>
        <dbReference type="Proteomes" id="UP000604825"/>
    </source>
</evidence>
<keyword evidence="15" id="KW-1185">Reference proteome</keyword>
<evidence type="ECO:0000256" key="11">
    <source>
        <dbReference type="SAM" id="Phobius"/>
    </source>
</evidence>
<dbReference type="EMBL" id="CAJGYO010000004">
    <property type="protein sequence ID" value="CAD6225047.1"/>
    <property type="molecule type" value="Genomic_DNA"/>
</dbReference>
<comment type="caution">
    <text evidence="14">The sequence shown here is derived from an EMBL/GenBank/DDBJ whole genome shotgun (WGS) entry which is preliminary data.</text>
</comment>
<dbReference type="InterPro" id="IPR001245">
    <property type="entry name" value="Ser-Thr/Tyr_kinase_cat_dom"/>
</dbReference>
<keyword evidence="7" id="KW-0067">ATP-binding</keyword>
<dbReference type="GO" id="GO:0004672">
    <property type="term" value="F:protein kinase activity"/>
    <property type="evidence" value="ECO:0007669"/>
    <property type="project" value="InterPro"/>
</dbReference>
<feature type="region of interest" description="Disordered" evidence="10">
    <location>
        <begin position="229"/>
        <end position="262"/>
    </location>
</feature>
<keyword evidence="3 11" id="KW-0812">Transmembrane</keyword>
<keyword evidence="9 11" id="KW-0472">Membrane</keyword>
<dbReference type="InterPro" id="IPR032675">
    <property type="entry name" value="LRR_dom_sf"/>
</dbReference>
<evidence type="ECO:0000256" key="6">
    <source>
        <dbReference type="ARBA" id="ARBA00022741"/>
    </source>
</evidence>
<evidence type="ECO:0000313" key="14">
    <source>
        <dbReference type="EMBL" id="CAD6225047.1"/>
    </source>
</evidence>
<dbReference type="PANTHER" id="PTHR48010">
    <property type="entry name" value="OS05G0588300 PROTEIN"/>
    <property type="match status" value="1"/>
</dbReference>
<dbReference type="FunFam" id="3.80.10.10:FF:000234">
    <property type="entry name" value="Probable inactive receptor kinase RLK902"/>
    <property type="match status" value="1"/>
</dbReference>
<feature type="chain" id="PRO_5032501288" description="Protein kinase domain-containing protein" evidence="12">
    <location>
        <begin position="33"/>
        <end position="660"/>
    </location>
</feature>
<dbReference type="Gene3D" id="3.80.10.10">
    <property type="entry name" value="Ribonuclease Inhibitor"/>
    <property type="match status" value="1"/>
</dbReference>
<evidence type="ECO:0000256" key="4">
    <source>
        <dbReference type="ARBA" id="ARBA00022729"/>
    </source>
</evidence>
<dbReference type="PROSITE" id="PS50011">
    <property type="entry name" value="PROTEIN_KINASE_DOM"/>
    <property type="match status" value="1"/>
</dbReference>
<gene>
    <name evidence="14" type="ORF">NCGR_LOCUS17211</name>
</gene>